<evidence type="ECO:0000313" key="1">
    <source>
        <dbReference type="EMBL" id="KAI9897969.1"/>
    </source>
</evidence>
<dbReference type="EMBL" id="CM047945">
    <property type="protein sequence ID" value="KAI9897969.1"/>
    <property type="molecule type" value="Genomic_DNA"/>
</dbReference>
<comment type="caution">
    <text evidence="1">The sequence shown here is derived from an EMBL/GenBank/DDBJ whole genome shotgun (WGS) entry which is preliminary data.</text>
</comment>
<reference evidence="1" key="1">
    <citation type="submission" date="2022-10" db="EMBL/GenBank/DDBJ databases">
        <title>Complete Genome of Trichothecium roseum strain YXFP-22015, a Plant Pathogen Isolated from Citrus.</title>
        <authorList>
            <person name="Wang Y."/>
            <person name="Zhu L."/>
        </authorList>
    </citation>
    <scope>NUCLEOTIDE SEQUENCE</scope>
    <source>
        <strain evidence="1">YXFP-22015</strain>
    </source>
</reference>
<sequence>MDLADLTLQARIITVRRSLQDLQERAKAQAGAPFIREGTPEDWYESFMKKLAMSKSNPRGTSLVILKPFPPCTLPVSDLEPMKLADLTSETHHRGKMLTLRTASSPRNGISVSAVVEDEDRSATVIQINHQPTEKEVPVEELLPHGRVFIIKEPYYGTVPDARLLKICHISDMVFLENDDSRMPAKWRNLGLGAGLGSVDLRQKGNTSIRSKKFFEAWRFYTLAINSGVTSEEKERATLNRALAHLKLCRPEAAMQDLWDLGTLPSPTEIQLYRIARANYEAEHYWPALTKLRALIAAYPNNKEAKMQMMTVKARIQEQGLGKYNFSAMYDEADRGDSTVNSATWRELVEVRPSSSPGRGNGLFIKTAVKAGQLLLCEKAYAYCSNLDQTGFYYSPLVNLDTGRATLGVLPRLLNKTVQKLYNRPKASEDFYNLHTGDYPKGSPSTCDGKPVVDAFLAEKVLSLNAIGAPKTSRRSFHDPQAVGIELESGFPHCGLWLLGARINHDCRGNCRRAFIGDMLIIRATRDLDADTELLFPYAERHQLEPWFALACRLQRWDILCNCDECRLAKATTEATFEQRRNLYEELDRVLYSQGPERCGNDTRARKKLKRLEDTYPKPWPAGSRRATAEGYYCLGGYDSNSRKPLRGIRTVVQSLEAKGFEIIAHPHVDGEGQPPKLEVTRWGWVDFRTCHSFMHLYRLYKKAMPELCPPARHYLTLTYGMMVGETETLCDEWPELKHP</sequence>
<proteinExistence type="predicted"/>
<gene>
    <name evidence="1" type="ORF">N3K66_006329</name>
</gene>
<accession>A0ACC0UVG0</accession>
<name>A0ACC0UVG0_9HYPO</name>
<protein>
    <submittedName>
        <fullName evidence="1">Uncharacterized protein</fullName>
    </submittedName>
</protein>
<evidence type="ECO:0000313" key="2">
    <source>
        <dbReference type="Proteomes" id="UP001163324"/>
    </source>
</evidence>
<dbReference type="Proteomes" id="UP001163324">
    <property type="component" value="Chromosome 6"/>
</dbReference>
<keyword evidence="2" id="KW-1185">Reference proteome</keyword>
<organism evidence="1 2">
    <name type="scientific">Trichothecium roseum</name>
    <dbReference type="NCBI Taxonomy" id="47278"/>
    <lineage>
        <taxon>Eukaryota</taxon>
        <taxon>Fungi</taxon>
        <taxon>Dikarya</taxon>
        <taxon>Ascomycota</taxon>
        <taxon>Pezizomycotina</taxon>
        <taxon>Sordariomycetes</taxon>
        <taxon>Hypocreomycetidae</taxon>
        <taxon>Hypocreales</taxon>
        <taxon>Hypocreales incertae sedis</taxon>
        <taxon>Trichothecium</taxon>
    </lineage>
</organism>